<evidence type="ECO:0008006" key="5">
    <source>
        <dbReference type="Google" id="ProtNLM"/>
    </source>
</evidence>
<feature type="chain" id="PRO_5046102215" description="DUF3060 domain-containing protein" evidence="2">
    <location>
        <begin position="24"/>
        <end position="216"/>
    </location>
</feature>
<evidence type="ECO:0000313" key="4">
    <source>
        <dbReference type="Proteomes" id="UP000638043"/>
    </source>
</evidence>
<feature type="compositionally biased region" description="Low complexity" evidence="1">
    <location>
        <begin position="76"/>
        <end position="86"/>
    </location>
</feature>
<proteinExistence type="predicted"/>
<feature type="region of interest" description="Disordered" evidence="1">
    <location>
        <begin position="27"/>
        <end position="106"/>
    </location>
</feature>
<evidence type="ECO:0000313" key="3">
    <source>
        <dbReference type="EMBL" id="GGO63520.1"/>
    </source>
</evidence>
<keyword evidence="2" id="KW-0732">Signal</keyword>
<protein>
    <recommendedName>
        <fullName evidence="5">DUF3060 domain-containing protein</fullName>
    </recommendedName>
</protein>
<accession>A0ABQ2N077</accession>
<dbReference type="InterPro" id="IPR021417">
    <property type="entry name" value="DUF3060"/>
</dbReference>
<keyword evidence="4" id="KW-1185">Reference proteome</keyword>
<feature type="compositionally biased region" description="Acidic residues" evidence="1">
    <location>
        <begin position="87"/>
        <end position="98"/>
    </location>
</feature>
<reference evidence="4" key="1">
    <citation type="journal article" date="2019" name="Int. J. Syst. Evol. Microbiol.">
        <title>The Global Catalogue of Microorganisms (GCM) 10K type strain sequencing project: providing services to taxonomists for standard genome sequencing and annotation.</title>
        <authorList>
            <consortium name="The Broad Institute Genomics Platform"/>
            <consortium name="The Broad Institute Genome Sequencing Center for Infectious Disease"/>
            <person name="Wu L."/>
            <person name="Ma J."/>
        </authorList>
    </citation>
    <scope>NUCLEOTIDE SEQUENCE [LARGE SCALE GENOMIC DNA]</scope>
    <source>
        <strain evidence="4">CGMCC 4.7181</strain>
    </source>
</reference>
<dbReference type="Pfam" id="PF11259">
    <property type="entry name" value="DUF3060"/>
    <property type="match status" value="1"/>
</dbReference>
<feature type="signal peptide" evidence="2">
    <location>
        <begin position="1"/>
        <end position="23"/>
    </location>
</feature>
<dbReference type="EMBL" id="BMMQ01000004">
    <property type="protein sequence ID" value="GGO63520.1"/>
    <property type="molecule type" value="Genomic_DNA"/>
</dbReference>
<sequence length="216" mass="21472">MRALPVITLSALLLVGLTGCSVAVSEPDEQATTADNAASDASEDTSETGSAGEPAGEAGEPAETVSEDPEPEESELSSSDGAGADSGAEDAGGDEAGADSDGATSWSAEEAAYRDSMLELVTRTLTCDGELVFGKNEPGQIVRIDGPCEHVVVHMDAGVVIAEEVGSIEVSGAGNVIYLDGVDTISVAGDANAISWLGATPQVTDTGAGNVIVSGS</sequence>
<comment type="caution">
    <text evidence="3">The sequence shown here is derived from an EMBL/GenBank/DDBJ whole genome shotgun (WGS) entry which is preliminary data.</text>
</comment>
<feature type="compositionally biased region" description="Low complexity" evidence="1">
    <location>
        <begin position="47"/>
        <end position="64"/>
    </location>
</feature>
<gene>
    <name evidence="3" type="ORF">GCM10010910_16270</name>
</gene>
<organism evidence="3 4">
    <name type="scientific">Microbacterium nanhaiense</name>
    <dbReference type="NCBI Taxonomy" id="1301026"/>
    <lineage>
        <taxon>Bacteria</taxon>
        <taxon>Bacillati</taxon>
        <taxon>Actinomycetota</taxon>
        <taxon>Actinomycetes</taxon>
        <taxon>Micrococcales</taxon>
        <taxon>Microbacteriaceae</taxon>
        <taxon>Microbacterium</taxon>
    </lineage>
</organism>
<feature type="compositionally biased region" description="Acidic residues" evidence="1">
    <location>
        <begin position="65"/>
        <end position="75"/>
    </location>
</feature>
<evidence type="ECO:0000256" key="2">
    <source>
        <dbReference type="SAM" id="SignalP"/>
    </source>
</evidence>
<evidence type="ECO:0000256" key="1">
    <source>
        <dbReference type="SAM" id="MobiDB-lite"/>
    </source>
</evidence>
<name>A0ABQ2N077_9MICO</name>
<dbReference type="PROSITE" id="PS51257">
    <property type="entry name" value="PROKAR_LIPOPROTEIN"/>
    <property type="match status" value="1"/>
</dbReference>
<dbReference type="Proteomes" id="UP000638043">
    <property type="component" value="Unassembled WGS sequence"/>
</dbReference>
<dbReference type="RefSeq" id="WP_188700898.1">
    <property type="nucleotide sequence ID" value="NZ_BMMQ01000004.1"/>
</dbReference>
<feature type="compositionally biased region" description="Low complexity" evidence="1">
    <location>
        <begin position="31"/>
        <end position="40"/>
    </location>
</feature>